<reference evidence="4 5" key="1">
    <citation type="submission" date="2018-03" db="EMBL/GenBank/DDBJ databases">
        <title>Genomic Encyclopedia of Archaeal and Bacterial Type Strains, Phase II (KMG-II): from individual species to whole genera.</title>
        <authorList>
            <person name="Goeker M."/>
        </authorList>
    </citation>
    <scope>NUCLEOTIDE SEQUENCE [LARGE SCALE GENOMIC DNA]</scope>
    <source>
        <strain evidence="4 5">DSM 100346</strain>
    </source>
</reference>
<keyword evidence="1" id="KW-0472">Membrane</keyword>
<evidence type="ECO:0000259" key="2">
    <source>
        <dbReference type="Pfam" id="PF04773"/>
    </source>
</evidence>
<keyword evidence="1" id="KW-1133">Transmembrane helix</keyword>
<keyword evidence="5" id="KW-1185">Reference proteome</keyword>
<sequence length="372" mass="42064">MKDYLNYNVEDLAQDDFFILWVLSTNISAETFWQNWLERHPYKRNDLEAARKLVLKATDLPTPDLSEERIHSIKESVFSRIERLENPSGPRLSWGFRSYWSMAAAVAGILLVAGWYMQKEQALSPMELSPFATAVVEEITTKEVNNESQRAMLVNLPDGSSVTLSKGSRLTYPSQFGADSREITLSGEAFFEVAKDPQKPFYVFAQRLTTKVLGTSFNVRAYQDDDEVSVSVKTGRVSVFQAEGTEAQKPKGGTELEGLVLHPDQEARFVNKEIKLVALPAKREPKAVDIPEELRQMDFDYVETPITEIFKELEKAYQVRFVYDYTVMSKCPITAQLTGEPFQKKLHLLCKAVGAKYSEQNGIITITGDGCE</sequence>
<dbReference type="Gene3D" id="2.60.120.1440">
    <property type="match status" value="1"/>
</dbReference>
<dbReference type="InterPro" id="IPR032508">
    <property type="entry name" value="FecR_C"/>
</dbReference>
<organism evidence="4 5">
    <name type="scientific">Dyadobacter jejuensis</name>
    <dbReference type="NCBI Taxonomy" id="1082580"/>
    <lineage>
        <taxon>Bacteria</taxon>
        <taxon>Pseudomonadati</taxon>
        <taxon>Bacteroidota</taxon>
        <taxon>Cytophagia</taxon>
        <taxon>Cytophagales</taxon>
        <taxon>Spirosomataceae</taxon>
        <taxon>Dyadobacter</taxon>
    </lineage>
</organism>
<evidence type="ECO:0000259" key="3">
    <source>
        <dbReference type="Pfam" id="PF16344"/>
    </source>
</evidence>
<name>A0A316ALP6_9BACT</name>
<dbReference type="EMBL" id="QGDT01000006">
    <property type="protein sequence ID" value="PWJ57750.1"/>
    <property type="molecule type" value="Genomic_DNA"/>
</dbReference>
<feature type="domain" description="FecR protein" evidence="2">
    <location>
        <begin position="150"/>
        <end position="237"/>
    </location>
</feature>
<gene>
    <name evidence="4" type="ORF">CLV98_106222</name>
</gene>
<dbReference type="RefSeq" id="WP_109674894.1">
    <property type="nucleotide sequence ID" value="NZ_QGDT01000006.1"/>
</dbReference>
<evidence type="ECO:0000313" key="5">
    <source>
        <dbReference type="Proteomes" id="UP000245880"/>
    </source>
</evidence>
<dbReference type="Pfam" id="PF16344">
    <property type="entry name" value="FecR_C"/>
    <property type="match status" value="1"/>
</dbReference>
<dbReference type="Gene3D" id="3.55.50.30">
    <property type="match status" value="1"/>
</dbReference>
<dbReference type="InterPro" id="IPR012373">
    <property type="entry name" value="Ferrdict_sens_TM"/>
</dbReference>
<feature type="transmembrane region" description="Helical" evidence="1">
    <location>
        <begin position="99"/>
        <end position="117"/>
    </location>
</feature>
<dbReference type="OrthoDB" id="1523489at2"/>
<comment type="caution">
    <text evidence="4">The sequence shown here is derived from an EMBL/GenBank/DDBJ whole genome shotgun (WGS) entry which is preliminary data.</text>
</comment>
<dbReference type="GO" id="GO:0016989">
    <property type="term" value="F:sigma factor antagonist activity"/>
    <property type="evidence" value="ECO:0007669"/>
    <property type="project" value="TreeGrafter"/>
</dbReference>
<feature type="domain" description="Protein FecR C-terminal" evidence="3">
    <location>
        <begin position="301"/>
        <end position="366"/>
    </location>
</feature>
<dbReference type="AlphaFoldDB" id="A0A316ALP6"/>
<dbReference type="Pfam" id="PF04773">
    <property type="entry name" value="FecR"/>
    <property type="match status" value="1"/>
</dbReference>
<accession>A0A316ALP6</accession>
<evidence type="ECO:0000313" key="4">
    <source>
        <dbReference type="EMBL" id="PWJ57750.1"/>
    </source>
</evidence>
<proteinExistence type="predicted"/>
<dbReference type="InterPro" id="IPR006860">
    <property type="entry name" value="FecR"/>
</dbReference>
<dbReference type="PIRSF" id="PIRSF018266">
    <property type="entry name" value="FecR"/>
    <property type="match status" value="1"/>
</dbReference>
<dbReference type="Proteomes" id="UP000245880">
    <property type="component" value="Unassembled WGS sequence"/>
</dbReference>
<keyword evidence="1" id="KW-0812">Transmembrane</keyword>
<dbReference type="PANTHER" id="PTHR30273">
    <property type="entry name" value="PERIPLASMIC SIGNAL SENSOR AND SIGMA FACTOR ACTIVATOR FECR-RELATED"/>
    <property type="match status" value="1"/>
</dbReference>
<protein>
    <submittedName>
        <fullName evidence="4">Uncharacterized protein DUF4974</fullName>
    </submittedName>
</protein>
<evidence type="ECO:0000256" key="1">
    <source>
        <dbReference type="SAM" id="Phobius"/>
    </source>
</evidence>
<dbReference type="PANTHER" id="PTHR30273:SF2">
    <property type="entry name" value="PROTEIN FECR"/>
    <property type="match status" value="1"/>
</dbReference>